<feature type="transmembrane region" description="Helical" evidence="7">
    <location>
        <begin position="15"/>
        <end position="38"/>
    </location>
</feature>
<keyword evidence="4 7" id="KW-0812">Transmembrane</keyword>
<dbReference type="AlphaFoldDB" id="A0AAE3WDA9"/>
<organism evidence="8 9">
    <name type="scientific">Marimonas arenosa</name>
    <dbReference type="NCBI Taxonomy" id="1795305"/>
    <lineage>
        <taxon>Bacteria</taxon>
        <taxon>Pseudomonadati</taxon>
        <taxon>Pseudomonadota</taxon>
        <taxon>Alphaproteobacteria</taxon>
        <taxon>Rhodobacterales</taxon>
        <taxon>Paracoccaceae</taxon>
        <taxon>Marimonas</taxon>
    </lineage>
</organism>
<evidence type="ECO:0000256" key="1">
    <source>
        <dbReference type="ARBA" id="ARBA00004651"/>
    </source>
</evidence>
<dbReference type="EMBL" id="JANHAX010000003">
    <property type="protein sequence ID" value="MDQ2090524.1"/>
    <property type="molecule type" value="Genomic_DNA"/>
</dbReference>
<evidence type="ECO:0000256" key="4">
    <source>
        <dbReference type="ARBA" id="ARBA00022692"/>
    </source>
</evidence>
<feature type="transmembrane region" description="Helical" evidence="7">
    <location>
        <begin position="314"/>
        <end position="333"/>
    </location>
</feature>
<evidence type="ECO:0000256" key="2">
    <source>
        <dbReference type="ARBA" id="ARBA00022448"/>
    </source>
</evidence>
<gene>
    <name evidence="8" type="ORF">NO357_11495</name>
</gene>
<name>A0AAE3WDA9_9RHOB</name>
<feature type="transmembrane region" description="Helical" evidence="7">
    <location>
        <begin position="289"/>
        <end position="308"/>
    </location>
</feature>
<feature type="transmembrane region" description="Helical" evidence="7">
    <location>
        <begin position="106"/>
        <end position="123"/>
    </location>
</feature>
<sequence length="399" mass="41077">MSGFGALANPAFRRYFVGAVAGVNGNWIFRVLLSWLAWDLTGSASFVGLVAALSLAPVAFTAPFFGALTDRTPILVAYRWVSIGLLACPAALLALMLAGVLTPSGLLGIALLFGTVISAYHPVRQSLGPRLVDQPQIGSVVALAALNFNVGRVISPAIGGFLIAQLGTIPTAAISTALFLPNLIIGPTLKPRAVPPKAERSSFLTDLAEGLRAAWSRLPVRYSLLLTVAAMGPIRGVTEILALIADGRFQRGAEGLGLLTSAVGAGALIAAVFQVVAGARLAGMAATRFTVIAVGFTATAALTLAPSFPLAFALAPIVGFAGTYVGVSLQIGIQTDLEDELRGRIMSLWMVSITLSTSALAFTISALSEVFGLGPTTLAVILLAGSTVALIAMIGKRRA</sequence>
<feature type="transmembrane region" description="Helical" evidence="7">
    <location>
        <begin position="44"/>
        <end position="68"/>
    </location>
</feature>
<dbReference type="Pfam" id="PF05977">
    <property type="entry name" value="MFS_3"/>
    <property type="match status" value="1"/>
</dbReference>
<reference evidence="8" key="2">
    <citation type="submission" date="2023-02" db="EMBL/GenBank/DDBJ databases">
        <title>'Rhodoalgimonas zhirmunskyi' gen. nov., isolated from a red alga.</title>
        <authorList>
            <person name="Nedashkovskaya O.I."/>
            <person name="Otstavnykh N.Y."/>
            <person name="Bystritskaya E.P."/>
            <person name="Balabanova L.A."/>
            <person name="Isaeva M.P."/>
        </authorList>
    </citation>
    <scope>NUCLEOTIDE SEQUENCE</scope>
    <source>
        <strain evidence="8">KCTC 52189</strain>
    </source>
</reference>
<keyword evidence="2" id="KW-0813">Transport</keyword>
<evidence type="ECO:0000256" key="3">
    <source>
        <dbReference type="ARBA" id="ARBA00022475"/>
    </source>
</evidence>
<dbReference type="PANTHER" id="PTHR23513">
    <property type="entry name" value="INTEGRAL MEMBRANE EFFLUX PROTEIN-RELATED"/>
    <property type="match status" value="1"/>
</dbReference>
<dbReference type="GO" id="GO:0005886">
    <property type="term" value="C:plasma membrane"/>
    <property type="evidence" value="ECO:0007669"/>
    <property type="project" value="UniProtKB-SubCell"/>
</dbReference>
<keyword evidence="3" id="KW-1003">Cell membrane</keyword>
<comment type="subcellular location">
    <subcellularLocation>
        <location evidence="1">Cell membrane</location>
        <topology evidence="1">Multi-pass membrane protein</topology>
    </subcellularLocation>
</comment>
<dbReference type="RefSeq" id="WP_306735802.1">
    <property type="nucleotide sequence ID" value="NZ_JANHAX010000003.1"/>
</dbReference>
<feature type="transmembrane region" description="Helical" evidence="7">
    <location>
        <begin position="345"/>
        <end position="367"/>
    </location>
</feature>
<evidence type="ECO:0000256" key="5">
    <source>
        <dbReference type="ARBA" id="ARBA00022989"/>
    </source>
</evidence>
<keyword evidence="6 7" id="KW-0472">Membrane</keyword>
<dbReference type="PANTHER" id="PTHR23513:SF11">
    <property type="entry name" value="STAPHYLOFERRIN A TRANSPORTER"/>
    <property type="match status" value="1"/>
</dbReference>
<feature type="transmembrane region" description="Helical" evidence="7">
    <location>
        <begin position="222"/>
        <end position="244"/>
    </location>
</feature>
<accession>A0AAE3WDA9</accession>
<evidence type="ECO:0000313" key="8">
    <source>
        <dbReference type="EMBL" id="MDQ2090524.1"/>
    </source>
</evidence>
<dbReference type="SUPFAM" id="SSF103473">
    <property type="entry name" value="MFS general substrate transporter"/>
    <property type="match status" value="1"/>
</dbReference>
<comment type="caution">
    <text evidence="8">The sequence shown here is derived from an EMBL/GenBank/DDBJ whole genome shotgun (WGS) entry which is preliminary data.</text>
</comment>
<evidence type="ECO:0000313" key="9">
    <source>
        <dbReference type="Proteomes" id="UP001226762"/>
    </source>
</evidence>
<feature type="transmembrane region" description="Helical" evidence="7">
    <location>
        <begin position="80"/>
        <end position="100"/>
    </location>
</feature>
<feature type="transmembrane region" description="Helical" evidence="7">
    <location>
        <begin position="256"/>
        <end position="277"/>
    </location>
</feature>
<protein>
    <submittedName>
        <fullName evidence="8">MFS transporter</fullName>
    </submittedName>
</protein>
<dbReference type="Gene3D" id="1.20.1250.20">
    <property type="entry name" value="MFS general substrate transporter like domains"/>
    <property type="match status" value="1"/>
</dbReference>
<keyword evidence="9" id="KW-1185">Reference proteome</keyword>
<dbReference type="Proteomes" id="UP001226762">
    <property type="component" value="Unassembled WGS sequence"/>
</dbReference>
<reference evidence="8" key="1">
    <citation type="submission" date="2022-07" db="EMBL/GenBank/DDBJ databases">
        <authorList>
            <person name="Otstavnykh N."/>
            <person name="Isaeva M."/>
            <person name="Bystritskaya E."/>
        </authorList>
    </citation>
    <scope>NUCLEOTIDE SEQUENCE</scope>
    <source>
        <strain evidence="8">KCTC 52189</strain>
    </source>
</reference>
<keyword evidence="5 7" id="KW-1133">Transmembrane helix</keyword>
<evidence type="ECO:0000256" key="6">
    <source>
        <dbReference type="ARBA" id="ARBA00023136"/>
    </source>
</evidence>
<dbReference type="InterPro" id="IPR036259">
    <property type="entry name" value="MFS_trans_sf"/>
</dbReference>
<dbReference type="CDD" id="cd06173">
    <property type="entry name" value="MFS_MefA_like"/>
    <property type="match status" value="1"/>
</dbReference>
<proteinExistence type="predicted"/>
<dbReference type="InterPro" id="IPR010290">
    <property type="entry name" value="TM_effector"/>
</dbReference>
<feature type="transmembrane region" description="Helical" evidence="7">
    <location>
        <begin position="373"/>
        <end position="394"/>
    </location>
</feature>
<evidence type="ECO:0000256" key="7">
    <source>
        <dbReference type="SAM" id="Phobius"/>
    </source>
</evidence>